<dbReference type="SUPFAM" id="SSF88723">
    <property type="entry name" value="PIN domain-like"/>
    <property type="match status" value="1"/>
</dbReference>
<reference evidence="9 10" key="1">
    <citation type="journal article" date="2016" name="Nat. Commun.">
        <title>Thousands of microbial genomes shed light on interconnected biogeochemical processes in an aquifer system.</title>
        <authorList>
            <person name="Anantharaman K."/>
            <person name="Brown C.T."/>
            <person name="Hug L.A."/>
            <person name="Sharon I."/>
            <person name="Castelle C.J."/>
            <person name="Probst A.J."/>
            <person name="Thomas B.C."/>
            <person name="Singh A."/>
            <person name="Wilkins M.J."/>
            <person name="Karaoz U."/>
            <person name="Brodie E.L."/>
            <person name="Williams K.H."/>
            <person name="Hubbard S.S."/>
            <person name="Banfield J.F."/>
        </authorList>
    </citation>
    <scope>NUCLEOTIDE SEQUENCE [LARGE SCALE GENOMIC DNA]</scope>
</reference>
<dbReference type="Proteomes" id="UP000177371">
    <property type="component" value="Unassembled WGS sequence"/>
</dbReference>
<comment type="cofactor">
    <cofactor evidence="1">
        <name>Mg(2+)</name>
        <dbReference type="ChEBI" id="CHEBI:18420"/>
    </cofactor>
</comment>
<dbReference type="GO" id="GO:0016787">
    <property type="term" value="F:hydrolase activity"/>
    <property type="evidence" value="ECO:0007669"/>
    <property type="project" value="UniProtKB-KW"/>
</dbReference>
<evidence type="ECO:0000256" key="6">
    <source>
        <dbReference type="ARBA" id="ARBA00022842"/>
    </source>
</evidence>
<dbReference type="PANTHER" id="PTHR33653:SF1">
    <property type="entry name" value="RIBONUCLEASE VAPC2"/>
    <property type="match status" value="1"/>
</dbReference>
<evidence type="ECO:0000256" key="4">
    <source>
        <dbReference type="ARBA" id="ARBA00022723"/>
    </source>
</evidence>
<keyword evidence="2" id="KW-1277">Toxin-antitoxin system</keyword>
<dbReference type="AlphaFoldDB" id="A0A1F4V2I1"/>
<evidence type="ECO:0000313" key="10">
    <source>
        <dbReference type="Proteomes" id="UP000177371"/>
    </source>
</evidence>
<evidence type="ECO:0000256" key="1">
    <source>
        <dbReference type="ARBA" id="ARBA00001946"/>
    </source>
</evidence>
<comment type="caution">
    <text evidence="9">The sequence shown here is derived from an EMBL/GenBank/DDBJ whole genome shotgun (WGS) entry which is preliminary data.</text>
</comment>
<accession>A0A1F4V2I1</accession>
<keyword evidence="6" id="KW-0460">Magnesium</keyword>
<dbReference type="Gene3D" id="3.40.50.1010">
    <property type="entry name" value="5'-nuclease"/>
    <property type="match status" value="1"/>
</dbReference>
<gene>
    <name evidence="9" type="ORF">A2W32_01140</name>
</gene>
<name>A0A1F4V2I1_UNCKA</name>
<evidence type="ECO:0000313" key="9">
    <source>
        <dbReference type="EMBL" id="OGC51414.1"/>
    </source>
</evidence>
<evidence type="ECO:0000256" key="5">
    <source>
        <dbReference type="ARBA" id="ARBA00022801"/>
    </source>
</evidence>
<dbReference type="PANTHER" id="PTHR33653">
    <property type="entry name" value="RIBONUCLEASE VAPC2"/>
    <property type="match status" value="1"/>
</dbReference>
<keyword evidence="4" id="KW-0479">Metal-binding</keyword>
<keyword evidence="5" id="KW-0378">Hydrolase</keyword>
<evidence type="ECO:0000256" key="3">
    <source>
        <dbReference type="ARBA" id="ARBA00022722"/>
    </source>
</evidence>
<evidence type="ECO:0000256" key="7">
    <source>
        <dbReference type="ARBA" id="ARBA00038093"/>
    </source>
</evidence>
<dbReference type="EMBL" id="MEUT01000021">
    <property type="protein sequence ID" value="OGC51414.1"/>
    <property type="molecule type" value="Genomic_DNA"/>
</dbReference>
<keyword evidence="3" id="KW-0540">Nuclease</keyword>
<evidence type="ECO:0000259" key="8">
    <source>
        <dbReference type="Pfam" id="PF01850"/>
    </source>
</evidence>
<feature type="domain" description="PIN" evidence="8">
    <location>
        <begin position="5"/>
        <end position="120"/>
    </location>
</feature>
<protein>
    <recommendedName>
        <fullName evidence="8">PIN domain-containing protein</fullName>
    </recommendedName>
</protein>
<dbReference type="InterPro" id="IPR002716">
    <property type="entry name" value="PIN_dom"/>
</dbReference>
<comment type="similarity">
    <text evidence="7">Belongs to the PINc/VapC protein family.</text>
</comment>
<dbReference type="GO" id="GO:0004518">
    <property type="term" value="F:nuclease activity"/>
    <property type="evidence" value="ECO:0007669"/>
    <property type="project" value="UniProtKB-KW"/>
</dbReference>
<dbReference type="InterPro" id="IPR050556">
    <property type="entry name" value="Type_II_TA_system_RNase"/>
</dbReference>
<dbReference type="CDD" id="cd18741">
    <property type="entry name" value="PIN_VapC4-5_FitB-like"/>
    <property type="match status" value="1"/>
</dbReference>
<proteinExistence type="inferred from homology"/>
<sequence>MTDDVLLDTSVVIDFLRAKNRTETKFYKLAEKGENLYISILTYAELHAGKSVWESQKALNSLQKILSGLTVIYLSEVTAREAGRIRAVYKLDLIDSIIAATALEKDFSLATLNTKHFIKVTGLNVIRY</sequence>
<dbReference type="STRING" id="1802610.A2W32_01140"/>
<dbReference type="GO" id="GO:0046872">
    <property type="term" value="F:metal ion binding"/>
    <property type="evidence" value="ECO:0007669"/>
    <property type="project" value="UniProtKB-KW"/>
</dbReference>
<dbReference type="InterPro" id="IPR029060">
    <property type="entry name" value="PIN-like_dom_sf"/>
</dbReference>
<organism evidence="9 10">
    <name type="scientific">candidate division WWE3 bacterium RBG_16_37_10</name>
    <dbReference type="NCBI Taxonomy" id="1802610"/>
    <lineage>
        <taxon>Bacteria</taxon>
        <taxon>Katanobacteria</taxon>
    </lineage>
</organism>
<dbReference type="Pfam" id="PF01850">
    <property type="entry name" value="PIN"/>
    <property type="match status" value="1"/>
</dbReference>
<evidence type="ECO:0000256" key="2">
    <source>
        <dbReference type="ARBA" id="ARBA00022649"/>
    </source>
</evidence>